<proteinExistence type="predicted"/>
<name>A0A3D9ZUP9_9ACTN</name>
<dbReference type="RefSeq" id="WP_147315717.1">
    <property type="nucleotide sequence ID" value="NZ_BONB01000010.1"/>
</dbReference>
<reference evidence="1 2" key="1">
    <citation type="submission" date="2018-08" db="EMBL/GenBank/DDBJ databases">
        <title>Sequencing the genomes of 1000 actinobacteria strains.</title>
        <authorList>
            <person name="Klenk H.-P."/>
        </authorList>
    </citation>
    <scope>NUCLEOTIDE SEQUENCE [LARGE SCALE GENOMIC DNA]</scope>
    <source>
        <strain evidence="1 2">DSM 44099</strain>
    </source>
</reference>
<dbReference type="AlphaFoldDB" id="A0A3D9ZUP9"/>
<comment type="caution">
    <text evidence="1">The sequence shown here is derived from an EMBL/GenBank/DDBJ whole genome shotgun (WGS) entry which is preliminary data.</text>
</comment>
<dbReference type="EMBL" id="QUMQ01000001">
    <property type="protein sequence ID" value="REG00922.1"/>
    <property type="molecule type" value="Genomic_DNA"/>
</dbReference>
<dbReference type="SUPFAM" id="SSF56235">
    <property type="entry name" value="N-terminal nucleophile aminohydrolases (Ntn hydrolases)"/>
    <property type="match status" value="1"/>
</dbReference>
<dbReference type="InterPro" id="IPR029055">
    <property type="entry name" value="Ntn_hydrolases_N"/>
</dbReference>
<dbReference type="Gene3D" id="3.60.20.10">
    <property type="entry name" value="Glutamine Phosphoribosylpyrophosphate, subunit 1, domain 1"/>
    <property type="match status" value="1"/>
</dbReference>
<keyword evidence="1" id="KW-0808">Transferase</keyword>
<dbReference type="CDD" id="cd00352">
    <property type="entry name" value="Gn_AT_II"/>
    <property type="match status" value="1"/>
</dbReference>
<organism evidence="1 2">
    <name type="scientific">Asanoa ferruginea</name>
    <dbReference type="NCBI Taxonomy" id="53367"/>
    <lineage>
        <taxon>Bacteria</taxon>
        <taxon>Bacillati</taxon>
        <taxon>Actinomycetota</taxon>
        <taxon>Actinomycetes</taxon>
        <taxon>Micromonosporales</taxon>
        <taxon>Micromonosporaceae</taxon>
        <taxon>Asanoa</taxon>
    </lineage>
</organism>
<evidence type="ECO:0000313" key="1">
    <source>
        <dbReference type="EMBL" id="REG00922.1"/>
    </source>
</evidence>
<gene>
    <name evidence="1" type="ORF">DFJ67_6982</name>
</gene>
<dbReference type="OrthoDB" id="1094040at2"/>
<protein>
    <submittedName>
        <fullName evidence="1">Glutamine amidotransferase</fullName>
    </submittedName>
</protein>
<dbReference type="Proteomes" id="UP000256913">
    <property type="component" value="Unassembled WGS sequence"/>
</dbReference>
<dbReference type="GO" id="GO:0016740">
    <property type="term" value="F:transferase activity"/>
    <property type="evidence" value="ECO:0007669"/>
    <property type="project" value="UniProtKB-KW"/>
</dbReference>
<keyword evidence="2" id="KW-1185">Reference proteome</keyword>
<evidence type="ECO:0000313" key="2">
    <source>
        <dbReference type="Proteomes" id="UP000256913"/>
    </source>
</evidence>
<sequence>MCLLTFVPAGVQPDLTALCNGTLINQDGHGYAIVTDGQILVHHGMNADEVIDAFAQTRGRHHDGPALFHSRFATHGTTRLDNCHPFAVGGDPRTVIAHNGVLPANVQPAKHDPRSDTRIAAEAFIPSLGSLRVRRIRKQIERWMGEHNKIVVLTVDRSFTQQAYILNEPSGTWDGGIWYSNDGYLPPRYPNSGRLWNYQGWDDQDDRGLDLPDRCPNCWPAIAESGVCTECGCCVDCRQFLEYCQCYQPAHPNPQSTIPTLGQLHHT</sequence>
<accession>A0A3D9ZUP9</accession>
<keyword evidence="1" id="KW-0315">Glutamine amidotransferase</keyword>